<feature type="region of interest" description="Disordered" evidence="1">
    <location>
        <begin position="106"/>
        <end position="251"/>
    </location>
</feature>
<evidence type="ECO:0000313" key="3">
    <source>
        <dbReference type="Proteomes" id="UP001597097"/>
    </source>
</evidence>
<evidence type="ECO:0000313" key="2">
    <source>
        <dbReference type="EMBL" id="MFD1546943.1"/>
    </source>
</evidence>
<feature type="compositionally biased region" description="Basic and acidic residues" evidence="1">
    <location>
        <begin position="339"/>
        <end position="348"/>
    </location>
</feature>
<proteinExistence type="predicted"/>
<sequence>MGWARIDDAFDDHEKVLALLDLDEGMAALGLWTLCLTYAHRNTRKKGKTPGSIPSTLPRRFGGPDGKAWAGLLVEVGLWDEVEDGWMIHDFAEYLPGKEVSAARSAAGKRGAASRWGNKRADGNLPSSDGKPNGKPMAGDGSEMAEGASSLDESSAAPSEDEGDVEEPSDDGKVPSGSHFEDDKTMASDGSRAGAHRVRAWEGVKGSDRTSVTHGENESPPAESESSDEDGVLLKLPVKPKPPECGSDQDPDFVAFWTAYPRKVGKPSARTAWRRAIKDRTDPAVIIAAAAAYRDDPERRRSPKRFTPHPSTWLNDARFDPEPEDEDDGNFTWDDVEEQAPKEFNHDR</sequence>
<organism evidence="2 3">
    <name type="scientific">Nonomuraea guangzhouensis</name>
    <dbReference type="NCBI Taxonomy" id="1291555"/>
    <lineage>
        <taxon>Bacteria</taxon>
        <taxon>Bacillati</taxon>
        <taxon>Actinomycetota</taxon>
        <taxon>Actinomycetes</taxon>
        <taxon>Streptosporangiales</taxon>
        <taxon>Streptosporangiaceae</taxon>
        <taxon>Nonomuraea</taxon>
    </lineage>
</organism>
<dbReference type="Proteomes" id="UP001597097">
    <property type="component" value="Unassembled WGS sequence"/>
</dbReference>
<feature type="compositionally biased region" description="Acidic residues" evidence="1">
    <location>
        <begin position="322"/>
        <end position="338"/>
    </location>
</feature>
<evidence type="ECO:0000256" key="1">
    <source>
        <dbReference type="SAM" id="MobiDB-lite"/>
    </source>
</evidence>
<keyword evidence="3" id="KW-1185">Reference proteome</keyword>
<reference evidence="3" key="1">
    <citation type="journal article" date="2019" name="Int. J. Syst. Evol. Microbiol.">
        <title>The Global Catalogue of Microorganisms (GCM) 10K type strain sequencing project: providing services to taxonomists for standard genome sequencing and annotation.</title>
        <authorList>
            <consortium name="The Broad Institute Genomics Platform"/>
            <consortium name="The Broad Institute Genome Sequencing Center for Infectious Disease"/>
            <person name="Wu L."/>
            <person name="Ma J."/>
        </authorList>
    </citation>
    <scope>NUCLEOTIDE SEQUENCE [LARGE SCALE GENOMIC DNA]</scope>
    <source>
        <strain evidence="3">CGMCC 1.15399</strain>
    </source>
</reference>
<accession>A0ABW4GX41</accession>
<dbReference type="RefSeq" id="WP_219536650.1">
    <property type="nucleotide sequence ID" value="NZ_JAHKRM010000031.1"/>
</dbReference>
<comment type="caution">
    <text evidence="2">The sequence shown here is derived from an EMBL/GenBank/DDBJ whole genome shotgun (WGS) entry which is preliminary data.</text>
</comment>
<name>A0ABW4GX41_9ACTN</name>
<dbReference type="EMBL" id="JBHUCM010000070">
    <property type="protein sequence ID" value="MFD1546943.1"/>
    <property type="molecule type" value="Genomic_DNA"/>
</dbReference>
<gene>
    <name evidence="2" type="ORF">ACFSJ0_58595</name>
</gene>
<feature type="compositionally biased region" description="Acidic residues" evidence="1">
    <location>
        <begin position="159"/>
        <end position="169"/>
    </location>
</feature>
<feature type="compositionally biased region" description="Low complexity" evidence="1">
    <location>
        <begin position="106"/>
        <end position="116"/>
    </location>
</feature>
<protein>
    <submittedName>
        <fullName evidence="2">Uncharacterized protein</fullName>
    </submittedName>
</protein>
<feature type="region of interest" description="Disordered" evidence="1">
    <location>
        <begin position="295"/>
        <end position="348"/>
    </location>
</feature>
<feature type="compositionally biased region" description="Basic and acidic residues" evidence="1">
    <location>
        <begin position="199"/>
        <end position="208"/>
    </location>
</feature>